<comment type="similarity">
    <text evidence="1">Belongs to the TIM50 family.</text>
</comment>
<dbReference type="InterPro" id="IPR004274">
    <property type="entry name" value="FCP1_dom"/>
</dbReference>
<evidence type="ECO:0000259" key="3">
    <source>
        <dbReference type="PROSITE" id="PS50969"/>
    </source>
</evidence>
<feature type="domain" description="FCP1 homology" evidence="3">
    <location>
        <begin position="109"/>
        <end position="191"/>
    </location>
</feature>
<feature type="non-terminal residue" evidence="4">
    <location>
        <position position="191"/>
    </location>
</feature>
<dbReference type="EMBL" id="LR721974">
    <property type="protein sequence ID" value="VVW85985.1"/>
    <property type="molecule type" value="Genomic_DNA"/>
</dbReference>
<evidence type="ECO:0000256" key="1">
    <source>
        <dbReference type="RuleBase" id="RU365079"/>
    </source>
</evidence>
<dbReference type="InterPro" id="IPR050365">
    <property type="entry name" value="TIM50"/>
</dbReference>
<evidence type="ECO:0000256" key="2">
    <source>
        <dbReference type="SAM" id="MobiDB-lite"/>
    </source>
</evidence>
<keyword evidence="1" id="KW-0653">Protein transport</keyword>
<keyword evidence="1" id="KW-0811">Translocation</keyword>
<dbReference type="OrthoDB" id="610528at2759"/>
<dbReference type="AlphaFoldDB" id="A0A5K1HDG4"/>
<sequence length="191" mass="22365">MQSLEEITSSDTKESLRESEHVREKSRLSNYTTNMPKPDNIRPISHNPYTLKSKYYLSELVRVIHERKSLAMDHISQSIQMLLQYRLCKLNQERLFEDDAKISLPLAEHNKNKKTLILDLDETLIHCFERGESNPDLKLTISIDGFPFEVGINIRPYAISFLKRMKKRWEIIVFTASHQSYADSILNELDP</sequence>
<keyword evidence="1" id="KW-0809">Transit peptide</keyword>
<feature type="compositionally biased region" description="Polar residues" evidence="2">
    <location>
        <begin position="1"/>
        <end position="10"/>
    </location>
</feature>
<feature type="region of interest" description="Disordered" evidence="2">
    <location>
        <begin position="1"/>
        <end position="44"/>
    </location>
</feature>
<comment type="subunit">
    <text evidence="1">Component of the TIM23 complex.</text>
</comment>
<comment type="function">
    <text evidence="1">Essential component of the TIM23 complex, a complex that mediates the translocation of transit peptide-containing proteins across the mitochondrial inner membrane.</text>
</comment>
<comment type="subcellular location">
    <subcellularLocation>
        <location evidence="1">Mitochondrion inner membrane</location>
        <topology evidence="1">Single-pass membrane protein</topology>
    </subcellularLocation>
</comment>
<evidence type="ECO:0000313" key="4">
    <source>
        <dbReference type="EMBL" id="VVW85985.1"/>
    </source>
</evidence>
<dbReference type="Gene3D" id="3.40.50.1000">
    <property type="entry name" value="HAD superfamily/HAD-like"/>
    <property type="match status" value="1"/>
</dbReference>
<protein>
    <recommendedName>
        <fullName evidence="1">Mitochondrial import inner membrane translocase subunit TIM50</fullName>
    </recommendedName>
</protein>
<dbReference type="GO" id="GO:0005744">
    <property type="term" value="C:TIM23 mitochondrial import inner membrane translocase complex"/>
    <property type="evidence" value="ECO:0007669"/>
    <property type="project" value="UniProtKB-UniRule"/>
</dbReference>
<dbReference type="InterPro" id="IPR036412">
    <property type="entry name" value="HAD-like_sf"/>
</dbReference>
<dbReference type="PANTHER" id="PTHR12210">
    <property type="entry name" value="DULLARD PROTEIN PHOSPHATASE"/>
    <property type="match status" value="1"/>
</dbReference>
<reference evidence="4" key="1">
    <citation type="submission" date="2019-09" db="EMBL/GenBank/DDBJ databases">
        <authorList>
            <person name="Zhang L."/>
        </authorList>
    </citation>
    <scope>NUCLEOTIDE SEQUENCE</scope>
</reference>
<dbReference type="PROSITE" id="PS50969">
    <property type="entry name" value="FCP1"/>
    <property type="match status" value="1"/>
</dbReference>
<dbReference type="InterPro" id="IPR023214">
    <property type="entry name" value="HAD_sf"/>
</dbReference>
<name>A0A5K1HDG4_9MAGN</name>
<proteinExistence type="inferred from homology"/>
<accession>A0A5K1HDG4</accession>
<gene>
    <name evidence="4" type="ORF">NYM_LOCUS29388</name>
</gene>
<dbReference type="Pfam" id="PF03031">
    <property type="entry name" value="NIF"/>
    <property type="match status" value="1"/>
</dbReference>
<organism evidence="4">
    <name type="scientific">Nymphaea colorata</name>
    <name type="common">pocket water lily</name>
    <dbReference type="NCBI Taxonomy" id="210225"/>
    <lineage>
        <taxon>Eukaryota</taxon>
        <taxon>Viridiplantae</taxon>
        <taxon>Streptophyta</taxon>
        <taxon>Embryophyta</taxon>
        <taxon>Tracheophyta</taxon>
        <taxon>Spermatophyta</taxon>
        <taxon>Magnoliopsida</taxon>
        <taxon>Nymphaeales</taxon>
        <taxon>Nymphaeaceae</taxon>
        <taxon>Nymphaea</taxon>
    </lineage>
</organism>
<keyword evidence="1" id="KW-0496">Mitochondrion</keyword>
<keyword evidence="1" id="KW-0813">Transport</keyword>
<dbReference type="GO" id="GO:0015031">
    <property type="term" value="P:protein transport"/>
    <property type="evidence" value="ECO:0007669"/>
    <property type="project" value="UniProtKB-KW"/>
</dbReference>
<feature type="compositionally biased region" description="Basic and acidic residues" evidence="2">
    <location>
        <begin position="11"/>
        <end position="27"/>
    </location>
</feature>
<dbReference type="SUPFAM" id="SSF56784">
    <property type="entry name" value="HAD-like"/>
    <property type="match status" value="1"/>
</dbReference>